<accession>A0ABY8W881</accession>
<reference evidence="3 4" key="1">
    <citation type="submission" date="2023-06" db="EMBL/GenBank/DDBJ databases">
        <authorList>
            <person name="Yushchuk O."/>
            <person name="Binda E."/>
            <person name="Ruckert-Reed C."/>
            <person name="Fedorenko V."/>
            <person name="Kalinowski J."/>
            <person name="Marinelli F."/>
        </authorList>
    </citation>
    <scope>NUCLEOTIDE SEQUENCE [LARGE SCALE GENOMIC DNA]</scope>
    <source>
        <strain evidence="3 4">NRRL 3884</strain>
    </source>
</reference>
<proteinExistence type="predicted"/>
<dbReference type="EMBL" id="CP126980">
    <property type="protein sequence ID" value="WIM93878.1"/>
    <property type="molecule type" value="Genomic_DNA"/>
</dbReference>
<dbReference type="CDD" id="cd02440">
    <property type="entry name" value="AdoMet_MTases"/>
    <property type="match status" value="1"/>
</dbReference>
<dbReference type="Proteomes" id="UP001240150">
    <property type="component" value="Chromosome"/>
</dbReference>
<feature type="region of interest" description="Disordered" evidence="2">
    <location>
        <begin position="1"/>
        <end position="30"/>
    </location>
</feature>
<dbReference type="PANTHER" id="PTHR43317:SF1">
    <property type="entry name" value="THERMOSPERMINE SYNTHASE ACAULIS5"/>
    <property type="match status" value="1"/>
</dbReference>
<dbReference type="NCBIfam" id="NF037959">
    <property type="entry name" value="MFS_SpdSyn"/>
    <property type="match status" value="1"/>
</dbReference>
<dbReference type="PANTHER" id="PTHR43317">
    <property type="entry name" value="THERMOSPERMINE SYNTHASE ACAULIS5"/>
    <property type="match status" value="1"/>
</dbReference>
<organism evidence="3 4">
    <name type="scientific">Actinoplanes oblitus</name>
    <dbReference type="NCBI Taxonomy" id="3040509"/>
    <lineage>
        <taxon>Bacteria</taxon>
        <taxon>Bacillati</taxon>
        <taxon>Actinomycetota</taxon>
        <taxon>Actinomycetes</taxon>
        <taxon>Micromonosporales</taxon>
        <taxon>Micromonosporaceae</taxon>
        <taxon>Actinoplanes</taxon>
    </lineage>
</organism>
<evidence type="ECO:0000256" key="2">
    <source>
        <dbReference type="SAM" id="MobiDB-lite"/>
    </source>
</evidence>
<dbReference type="SUPFAM" id="SSF53335">
    <property type="entry name" value="S-adenosyl-L-methionine-dependent methyltransferases"/>
    <property type="match status" value="1"/>
</dbReference>
<gene>
    <name evidence="3" type="ORF">ACTOB_005872</name>
</gene>
<dbReference type="InterPro" id="IPR029063">
    <property type="entry name" value="SAM-dependent_MTases_sf"/>
</dbReference>
<evidence type="ECO:0000313" key="4">
    <source>
        <dbReference type="Proteomes" id="UP001240150"/>
    </source>
</evidence>
<dbReference type="Pfam" id="PF01564">
    <property type="entry name" value="Spermine_synth"/>
    <property type="match status" value="1"/>
</dbReference>
<keyword evidence="1" id="KW-0620">Polyamine biosynthesis</keyword>
<evidence type="ECO:0000313" key="3">
    <source>
        <dbReference type="EMBL" id="WIM93878.1"/>
    </source>
</evidence>
<dbReference type="Gene3D" id="3.40.50.150">
    <property type="entry name" value="Vaccinia Virus protein VP39"/>
    <property type="match status" value="1"/>
</dbReference>
<evidence type="ECO:0000256" key="1">
    <source>
        <dbReference type="ARBA" id="ARBA00023115"/>
    </source>
</evidence>
<sequence length="286" mass="30946">MATHGNRRTPGQAGQPPPGNRRAPDEHRLTPDERLARVAAVASGAAELVPDPRRPRGWTLLVNGVPQSYVDLADPEHLEFPYVRQIARGLRAWARSAVPESVLHLGGGGLTVPRLVARWWPGAAQVVVELDADLVTMVTRELPPERPPEIVVGDAREAVERAGTGRYDVIVADVFAGAAMPEHLGTVEFVTQLRRVLRPGGLLIMNVTDVPPMAFTRIQVATVAAAFADVGLLGDQAVLRGRRAGNVIVFAGRVPPLRTSRDERLLREGELVVFSGGARPRMDAKR</sequence>
<protein>
    <submittedName>
        <fullName evidence="3">Fused MFS/spermidine synthase</fullName>
    </submittedName>
</protein>
<keyword evidence="4" id="KW-1185">Reference proteome</keyword>
<dbReference type="RefSeq" id="WP_284915081.1">
    <property type="nucleotide sequence ID" value="NZ_CP126980.1"/>
</dbReference>
<name>A0ABY8W881_9ACTN</name>